<organism evidence="2 3">
    <name type="scientific">Holothuria leucospilota</name>
    <name type="common">Black long sea cucumber</name>
    <name type="synonym">Mertensiothuria leucospilota</name>
    <dbReference type="NCBI Taxonomy" id="206669"/>
    <lineage>
        <taxon>Eukaryota</taxon>
        <taxon>Metazoa</taxon>
        <taxon>Echinodermata</taxon>
        <taxon>Eleutherozoa</taxon>
        <taxon>Echinozoa</taxon>
        <taxon>Holothuroidea</taxon>
        <taxon>Aspidochirotacea</taxon>
        <taxon>Aspidochirotida</taxon>
        <taxon>Holothuriidae</taxon>
        <taxon>Holothuria</taxon>
    </lineage>
</organism>
<feature type="transmembrane region" description="Helical" evidence="1">
    <location>
        <begin position="92"/>
        <end position="112"/>
    </location>
</feature>
<reference evidence="2" key="1">
    <citation type="submission" date="2021-10" db="EMBL/GenBank/DDBJ databases">
        <title>Tropical sea cucumber genome reveals ecological adaptation and Cuvierian tubules defense mechanism.</title>
        <authorList>
            <person name="Chen T."/>
        </authorList>
    </citation>
    <scope>NUCLEOTIDE SEQUENCE</scope>
    <source>
        <strain evidence="2">Nanhai2018</strain>
        <tissue evidence="2">Muscle</tissue>
    </source>
</reference>
<dbReference type="Proteomes" id="UP001152320">
    <property type="component" value="Chromosome 1"/>
</dbReference>
<gene>
    <name evidence="2" type="ORF">HOLleu_01018</name>
</gene>
<evidence type="ECO:0000313" key="3">
    <source>
        <dbReference type="Proteomes" id="UP001152320"/>
    </source>
</evidence>
<keyword evidence="1" id="KW-0472">Membrane</keyword>
<dbReference type="AlphaFoldDB" id="A0A9Q1HKL0"/>
<name>A0A9Q1HKL0_HOLLE</name>
<protein>
    <submittedName>
        <fullName evidence="2">Uncharacterized protein</fullName>
    </submittedName>
</protein>
<dbReference type="EMBL" id="JAIZAY010000001">
    <property type="protein sequence ID" value="KAJ8048631.1"/>
    <property type="molecule type" value="Genomic_DNA"/>
</dbReference>
<dbReference type="OrthoDB" id="4327074at2759"/>
<keyword evidence="3" id="KW-1185">Reference proteome</keyword>
<comment type="caution">
    <text evidence="2">The sequence shown here is derived from an EMBL/GenBank/DDBJ whole genome shotgun (WGS) entry which is preliminary data.</text>
</comment>
<keyword evidence="1" id="KW-0812">Transmembrane</keyword>
<proteinExistence type="predicted"/>
<accession>A0A9Q1HKL0</accession>
<evidence type="ECO:0000313" key="2">
    <source>
        <dbReference type="EMBL" id="KAJ8048631.1"/>
    </source>
</evidence>
<keyword evidence="1" id="KW-1133">Transmembrane helix</keyword>
<sequence length="122" mass="13445">MTGSKSFKRGIHKAIRKPEALSASRARMMNETVKSQYFDLLSKVENDLGLTNKPAQIFNADESGFSLVRKPQKVVSEKGKKQVHAKTSGERGVNTTVLLAASATGVFIPLFLSSRVKGYHRH</sequence>
<evidence type="ECO:0000256" key="1">
    <source>
        <dbReference type="SAM" id="Phobius"/>
    </source>
</evidence>